<dbReference type="STRING" id="68775.A0A5C3MEN4"/>
<dbReference type="PANTHER" id="PTHR21021">
    <property type="entry name" value="GAF/PUTATIVE CYTOSKELETAL PROTEIN"/>
    <property type="match status" value="1"/>
</dbReference>
<dbReference type="EMBL" id="ML213591">
    <property type="protein sequence ID" value="TFK43812.1"/>
    <property type="molecule type" value="Genomic_DNA"/>
</dbReference>
<dbReference type="Pfam" id="PF04176">
    <property type="entry name" value="TIP41"/>
    <property type="match status" value="1"/>
</dbReference>
<reference evidence="3 4" key="1">
    <citation type="journal article" date="2019" name="Nat. Ecol. Evol.">
        <title>Megaphylogeny resolves global patterns of mushroom evolution.</title>
        <authorList>
            <person name="Varga T."/>
            <person name="Krizsan K."/>
            <person name="Foldi C."/>
            <person name="Dima B."/>
            <person name="Sanchez-Garcia M."/>
            <person name="Sanchez-Ramirez S."/>
            <person name="Szollosi G.J."/>
            <person name="Szarkandi J.G."/>
            <person name="Papp V."/>
            <person name="Albert L."/>
            <person name="Andreopoulos W."/>
            <person name="Angelini C."/>
            <person name="Antonin V."/>
            <person name="Barry K.W."/>
            <person name="Bougher N.L."/>
            <person name="Buchanan P."/>
            <person name="Buyck B."/>
            <person name="Bense V."/>
            <person name="Catcheside P."/>
            <person name="Chovatia M."/>
            <person name="Cooper J."/>
            <person name="Damon W."/>
            <person name="Desjardin D."/>
            <person name="Finy P."/>
            <person name="Geml J."/>
            <person name="Haridas S."/>
            <person name="Hughes K."/>
            <person name="Justo A."/>
            <person name="Karasinski D."/>
            <person name="Kautmanova I."/>
            <person name="Kiss B."/>
            <person name="Kocsube S."/>
            <person name="Kotiranta H."/>
            <person name="LaButti K.M."/>
            <person name="Lechner B.E."/>
            <person name="Liimatainen K."/>
            <person name="Lipzen A."/>
            <person name="Lukacs Z."/>
            <person name="Mihaltcheva S."/>
            <person name="Morgado L.N."/>
            <person name="Niskanen T."/>
            <person name="Noordeloos M.E."/>
            <person name="Ohm R.A."/>
            <person name="Ortiz-Santana B."/>
            <person name="Ovrebo C."/>
            <person name="Racz N."/>
            <person name="Riley R."/>
            <person name="Savchenko A."/>
            <person name="Shiryaev A."/>
            <person name="Soop K."/>
            <person name="Spirin V."/>
            <person name="Szebenyi C."/>
            <person name="Tomsovsky M."/>
            <person name="Tulloss R.E."/>
            <person name="Uehling J."/>
            <person name="Grigoriev I.V."/>
            <person name="Vagvolgyi C."/>
            <person name="Papp T."/>
            <person name="Martin F.M."/>
            <person name="Miettinen O."/>
            <person name="Hibbett D.S."/>
            <person name="Nagy L.G."/>
        </authorList>
    </citation>
    <scope>NUCLEOTIDE SEQUENCE [LARGE SCALE GENOMIC DNA]</scope>
    <source>
        <strain evidence="3 4">CBS 166.37</strain>
    </source>
</reference>
<evidence type="ECO:0000313" key="4">
    <source>
        <dbReference type="Proteomes" id="UP000308652"/>
    </source>
</evidence>
<dbReference type="InterPro" id="IPR051330">
    <property type="entry name" value="Phosphatase_reg/MetRdx"/>
</dbReference>
<dbReference type="AlphaFoldDB" id="A0A5C3MEN4"/>
<evidence type="ECO:0000313" key="3">
    <source>
        <dbReference type="EMBL" id="TFK43812.1"/>
    </source>
</evidence>
<dbReference type="GO" id="GO:0005829">
    <property type="term" value="C:cytosol"/>
    <property type="evidence" value="ECO:0007669"/>
    <property type="project" value="TreeGrafter"/>
</dbReference>
<accession>A0A5C3MEN4</accession>
<gene>
    <name evidence="3" type="ORF">BDQ12DRAFT_622920</name>
</gene>
<keyword evidence="4" id="KW-1185">Reference proteome</keyword>
<dbReference type="PANTHER" id="PTHR21021:SF16">
    <property type="entry name" value="TIP41-LIKE PROTEIN"/>
    <property type="match status" value="1"/>
</dbReference>
<dbReference type="GO" id="GO:0031929">
    <property type="term" value="P:TOR signaling"/>
    <property type="evidence" value="ECO:0007669"/>
    <property type="project" value="TreeGrafter"/>
</dbReference>
<comment type="similarity">
    <text evidence="1">Belongs to the TIP41 family.</text>
</comment>
<dbReference type="InterPro" id="IPR007303">
    <property type="entry name" value="TIP41-like"/>
</dbReference>
<protein>
    <submittedName>
        <fullName evidence="3">TIP41-like family-domain-containing protein</fullName>
    </submittedName>
</protein>
<evidence type="ECO:0000256" key="2">
    <source>
        <dbReference type="SAM" id="MobiDB-lite"/>
    </source>
</evidence>
<feature type="compositionally biased region" description="Polar residues" evidence="2">
    <location>
        <begin position="1"/>
        <end position="10"/>
    </location>
</feature>
<dbReference type="OrthoDB" id="10253878at2759"/>
<feature type="region of interest" description="Disordered" evidence="2">
    <location>
        <begin position="1"/>
        <end position="23"/>
    </location>
</feature>
<proteinExistence type="inferred from homology"/>
<feature type="region of interest" description="Disordered" evidence="2">
    <location>
        <begin position="142"/>
        <end position="169"/>
    </location>
</feature>
<organism evidence="3 4">
    <name type="scientific">Crucibulum laeve</name>
    <dbReference type="NCBI Taxonomy" id="68775"/>
    <lineage>
        <taxon>Eukaryota</taxon>
        <taxon>Fungi</taxon>
        <taxon>Dikarya</taxon>
        <taxon>Basidiomycota</taxon>
        <taxon>Agaricomycotina</taxon>
        <taxon>Agaricomycetes</taxon>
        <taxon>Agaricomycetidae</taxon>
        <taxon>Agaricales</taxon>
        <taxon>Agaricineae</taxon>
        <taxon>Nidulariaceae</taxon>
        <taxon>Crucibulum</taxon>
    </lineage>
</organism>
<name>A0A5C3MEN4_9AGAR</name>
<dbReference type="Proteomes" id="UP000308652">
    <property type="component" value="Unassembled WGS sequence"/>
</dbReference>
<sequence length="317" mass="35338">MDTTLANETLSVPEHKLSESPNSRSIEIHGWRITSSTNPISNANDCDALQALLGVPLPEMTFGSNFLTLEHVPSSWKYSFSTEEALKAVKRGELEEGDGGVKVGYADKWLQSRTDPSSALSMPDVVATKPYDWTYTTTYSGHHPSEGVEKSSASGSIPESRWTHADPEESSHSIPIAELMRPDPILFHAQIPLFEDELHDNGSSDLLVRIRVMPTCLFILARFTLRVDSVLFRTHDTRIYHSFASDPPLVIRETSGWEAPYDRIKRNLPKRNDLTPLTDPTFIAKILSDMPAHVSQKEGANTAWRGLGTRRMIAVLN</sequence>
<evidence type="ECO:0000256" key="1">
    <source>
        <dbReference type="ARBA" id="ARBA00006658"/>
    </source>
</evidence>